<dbReference type="EMBL" id="EF147208">
    <property type="protein sequence ID" value="ABK95235.1"/>
    <property type="molecule type" value="mRNA"/>
</dbReference>
<sequence>MRGSAGGLGGRQRWVLCFVSLLKMYWRIKVEVSTRRKVMK</sequence>
<accession>A9PFT2</accession>
<evidence type="ECO:0000313" key="1">
    <source>
        <dbReference type="EMBL" id="ABK95235.1"/>
    </source>
</evidence>
<proteinExistence type="evidence at transcript level"/>
<organism evidence="1">
    <name type="scientific">Populus trichocarpa</name>
    <name type="common">Western balsam poplar</name>
    <name type="synonym">Populus balsamifera subsp. trichocarpa</name>
    <dbReference type="NCBI Taxonomy" id="3694"/>
    <lineage>
        <taxon>Eukaryota</taxon>
        <taxon>Viridiplantae</taxon>
        <taxon>Streptophyta</taxon>
        <taxon>Embryophyta</taxon>
        <taxon>Tracheophyta</taxon>
        <taxon>Spermatophyta</taxon>
        <taxon>Magnoliopsida</taxon>
        <taxon>eudicotyledons</taxon>
        <taxon>Gunneridae</taxon>
        <taxon>Pentapetalae</taxon>
        <taxon>rosids</taxon>
        <taxon>fabids</taxon>
        <taxon>Malpighiales</taxon>
        <taxon>Salicaceae</taxon>
        <taxon>Saliceae</taxon>
        <taxon>Populus</taxon>
    </lineage>
</organism>
<dbReference type="AlphaFoldDB" id="A9PFT2"/>
<protein>
    <submittedName>
        <fullName evidence="1">Uncharacterized protein</fullName>
    </submittedName>
</protein>
<reference evidence="1" key="1">
    <citation type="journal article" date="2008" name="BMC Genomics">
        <title>Analysis of 4,664 high-quality sequence-finished poplar full-length cDNA clones and their utility for the discovery of genes responding to insect feeding.</title>
        <authorList>
            <person name="Ralph S.G."/>
            <person name="Chun H.J."/>
            <person name="Cooper D."/>
            <person name="Kirkpatrick R."/>
            <person name="Kolosova N."/>
            <person name="Gunter L."/>
            <person name="Tuskan G.A."/>
            <person name="Douglas C.J."/>
            <person name="Holt R.A."/>
            <person name="Jones S.J."/>
            <person name="Marra M.A."/>
            <person name="Bohlmann J."/>
        </authorList>
    </citation>
    <scope>NUCLEOTIDE SEQUENCE</scope>
    <source>
        <tissue evidence="1">Young and mature leaves</tissue>
    </source>
</reference>
<name>A9PFT2_POPTR</name>